<keyword evidence="2" id="KW-1133">Transmembrane helix</keyword>
<dbReference type="Pfam" id="PF11374">
    <property type="entry name" value="DUF3176"/>
    <property type="match status" value="1"/>
</dbReference>
<dbReference type="RefSeq" id="XP_025496979.1">
    <property type="nucleotide sequence ID" value="XM_025634005.1"/>
</dbReference>
<dbReference type="PANTHER" id="PTHR37576">
    <property type="entry name" value="DEFECT AT LOW TEMPERATURE PROTEIN 1"/>
    <property type="match status" value="1"/>
</dbReference>
<dbReference type="STRING" id="1448315.A0A319CQT5"/>
<evidence type="ECO:0000256" key="2">
    <source>
        <dbReference type="SAM" id="Phobius"/>
    </source>
</evidence>
<evidence type="ECO:0000313" key="3">
    <source>
        <dbReference type="EMBL" id="PYH86779.1"/>
    </source>
</evidence>
<accession>A0A319CQT5</accession>
<dbReference type="OrthoDB" id="5357734at2759"/>
<evidence type="ECO:0000256" key="1">
    <source>
        <dbReference type="SAM" id="MobiDB-lite"/>
    </source>
</evidence>
<dbReference type="Proteomes" id="UP000248340">
    <property type="component" value="Unassembled WGS sequence"/>
</dbReference>
<keyword evidence="2" id="KW-0812">Transmembrane</keyword>
<dbReference type="VEuPathDB" id="FungiDB:BO82DRAFT_349900"/>
<gene>
    <name evidence="3" type="ORF">BO82DRAFT_349900</name>
</gene>
<feature type="transmembrane region" description="Helical" evidence="2">
    <location>
        <begin position="498"/>
        <end position="521"/>
    </location>
</feature>
<evidence type="ECO:0000313" key="4">
    <source>
        <dbReference type="Proteomes" id="UP000248340"/>
    </source>
</evidence>
<keyword evidence="2" id="KW-0472">Membrane</keyword>
<dbReference type="PANTHER" id="PTHR37576:SF2">
    <property type="entry name" value="DEFECT AT LOW TEMPERATURE PROTEIN 1"/>
    <property type="match status" value="1"/>
</dbReference>
<feature type="transmembrane region" description="Helical" evidence="2">
    <location>
        <begin position="46"/>
        <end position="67"/>
    </location>
</feature>
<dbReference type="EMBL" id="KZ821675">
    <property type="protein sequence ID" value="PYH86779.1"/>
    <property type="molecule type" value="Genomic_DNA"/>
</dbReference>
<dbReference type="AlphaFoldDB" id="A0A319CQT5"/>
<organism evidence="3 4">
    <name type="scientific">Aspergillus uvarum CBS 121591</name>
    <dbReference type="NCBI Taxonomy" id="1448315"/>
    <lineage>
        <taxon>Eukaryota</taxon>
        <taxon>Fungi</taxon>
        <taxon>Dikarya</taxon>
        <taxon>Ascomycota</taxon>
        <taxon>Pezizomycotina</taxon>
        <taxon>Eurotiomycetes</taxon>
        <taxon>Eurotiomycetidae</taxon>
        <taxon>Eurotiales</taxon>
        <taxon>Aspergillaceae</taxon>
        <taxon>Aspergillus</taxon>
        <taxon>Aspergillus subgen. Circumdati</taxon>
    </lineage>
</organism>
<sequence>MARSQEATQILQQESNDPKDRGKVRYSTLDGQQHVWQTGVWKRLPYLGLLSLLGVLLCIGFDIAILLTCNGQPVSKWSVQPSVLLAISAALSNGLLKFAMAEGAAISWWLRAIDGCTVDDLHRYWSFPNSLYDAARNIRFANLLTFASVASVIVAVDSPLYQRALTIVTETVAHQTPLSVKIARQIPEGYTGTLMQHTTPPALGSMKPAFQQVMEGYNSRETMYINSTTGAGGGGGGGGGGGNFTGLMIRAAGFAVDCAQETRPWDFGPAYETKNGSLTSNDSGDIVGMVDVERTMFQTNFTFDATLPSNITFLAVWKDQIPCVSRLQVKRCRFQIAELYYPVTIVNNTVEFAGPLNELGLSGDSIAARYDIDSNEVTHRNGSTLGGIYLGAEDLLNAQAAADQADHIWSLDTSGTLAQDYANNTDLTTTCQSTWSDPTSAVISTLQEIMFRTALAAANDSSKLEYYKGVDATRVQTNQTVNSVLTSDEVVFKLHPEYLAVGVLVTIACVIPVALTFYGWWKIGRPVTMSPVEIAKAFNAPVLRGSATGSDLQGLLPVVGRRRVRYGAVRYRGEKVVFPEEGLEAEEGSVETRLELAHLHWTSVPKQGAYFA</sequence>
<name>A0A319CQT5_9EURO</name>
<keyword evidence="4" id="KW-1185">Reference proteome</keyword>
<feature type="region of interest" description="Disordered" evidence="1">
    <location>
        <begin position="1"/>
        <end position="22"/>
    </location>
</feature>
<dbReference type="GeneID" id="37136746"/>
<feature type="compositionally biased region" description="Polar residues" evidence="1">
    <location>
        <begin position="1"/>
        <end position="15"/>
    </location>
</feature>
<protein>
    <submittedName>
        <fullName evidence="3">Uncharacterized protein</fullName>
    </submittedName>
</protein>
<dbReference type="InterPro" id="IPR021514">
    <property type="entry name" value="DUF3176"/>
</dbReference>
<reference evidence="3 4" key="1">
    <citation type="submission" date="2016-12" db="EMBL/GenBank/DDBJ databases">
        <title>The genomes of Aspergillus section Nigri reveals drivers in fungal speciation.</title>
        <authorList>
            <consortium name="DOE Joint Genome Institute"/>
            <person name="Vesth T.C."/>
            <person name="Nybo J."/>
            <person name="Theobald S."/>
            <person name="Brandl J."/>
            <person name="Frisvad J.C."/>
            <person name="Nielsen K.F."/>
            <person name="Lyhne E.K."/>
            <person name="Kogle M.E."/>
            <person name="Kuo A."/>
            <person name="Riley R."/>
            <person name="Clum A."/>
            <person name="Nolan M."/>
            <person name="Lipzen A."/>
            <person name="Salamov A."/>
            <person name="Henrissat B."/>
            <person name="Wiebenga A."/>
            <person name="De Vries R.P."/>
            <person name="Grigoriev I.V."/>
            <person name="Mortensen U.H."/>
            <person name="Andersen M.R."/>
            <person name="Baker S.E."/>
        </authorList>
    </citation>
    <scope>NUCLEOTIDE SEQUENCE [LARGE SCALE GENOMIC DNA]</scope>
    <source>
        <strain evidence="3 4">CBS 121591</strain>
    </source>
</reference>
<proteinExistence type="predicted"/>